<geneLocation type="plasmid" evidence="1 2">
    <name>pVL1_1</name>
</geneLocation>
<evidence type="ECO:0000313" key="2">
    <source>
        <dbReference type="Proteomes" id="UP000663508"/>
    </source>
</evidence>
<organism evidence="1 2">
    <name type="scientific">Methylobacterium indicum</name>
    <dbReference type="NCBI Taxonomy" id="1775910"/>
    <lineage>
        <taxon>Bacteria</taxon>
        <taxon>Pseudomonadati</taxon>
        <taxon>Pseudomonadota</taxon>
        <taxon>Alphaproteobacteria</taxon>
        <taxon>Hyphomicrobiales</taxon>
        <taxon>Methylobacteriaceae</taxon>
        <taxon>Methylobacterium</taxon>
    </lineage>
</organism>
<dbReference type="KEGG" id="mind:mvi_61230"/>
<evidence type="ECO:0000313" key="1">
    <source>
        <dbReference type="EMBL" id="BCM87662.1"/>
    </source>
</evidence>
<keyword evidence="1" id="KW-0614">Plasmid</keyword>
<dbReference type="Proteomes" id="UP000663508">
    <property type="component" value="Plasmid pVL1_1"/>
</dbReference>
<dbReference type="EMBL" id="AP024146">
    <property type="protein sequence ID" value="BCM87662.1"/>
    <property type="molecule type" value="Genomic_DNA"/>
</dbReference>
<gene>
    <name evidence="1" type="ORF">mvi_61230</name>
</gene>
<dbReference type="AlphaFoldDB" id="A0A8H9C8Y3"/>
<proteinExistence type="predicted"/>
<sequence>MVGDVEALLRQLWNLNDKDDIRQAREEAPASASEIPTCDPATTLAMSPMLRGRYAFADAWHGAAFGQTWPGLGEIATISARLRERPWHDAHMKAMARALPEGADPGRVVVLGIDEAKGQATYLVALGDDVEPVVCTFYGGGRNLFRDLGRYLEFLVGERVHDDSLEILIPPGQHAAGQSTATAPA</sequence>
<name>A0A8H9C8Y3_9HYPH</name>
<protein>
    <submittedName>
        <fullName evidence="1">Uncharacterized protein</fullName>
    </submittedName>
</protein>
<accession>A0A8H9C8Y3</accession>
<reference evidence="1" key="1">
    <citation type="submission" date="2020-11" db="EMBL/GenBank/DDBJ databases">
        <title>Complete genome sequence of a novel pathogenic Methylobacterium strain isolated from rice in Vietnam.</title>
        <authorList>
            <person name="Lai K."/>
            <person name="Okazaki S."/>
            <person name="Higashi K."/>
            <person name="Mori H."/>
            <person name="Toyoda A."/>
            <person name="Kurokawa K."/>
        </authorList>
    </citation>
    <scope>NUCLEOTIDE SEQUENCE</scope>
    <source>
        <strain evidence="1">VL1</strain>
        <plasmid evidence="1">pVL1_1</plasmid>
    </source>
</reference>